<keyword evidence="2" id="KW-1185">Reference proteome</keyword>
<reference evidence="1 2" key="1">
    <citation type="journal article" date="2021" name="Plant Biotechnol. J.">
        <title>Multi-omics assisted identification of the key and species-specific regulatory components of drought-tolerant mechanisms in Gossypium stocksii.</title>
        <authorList>
            <person name="Yu D."/>
            <person name="Ke L."/>
            <person name="Zhang D."/>
            <person name="Wu Y."/>
            <person name="Sun Y."/>
            <person name="Mei J."/>
            <person name="Sun J."/>
            <person name="Sun Y."/>
        </authorList>
    </citation>
    <scope>NUCLEOTIDE SEQUENCE [LARGE SCALE GENOMIC DNA]</scope>
    <source>
        <strain evidence="2">cv. E1</strain>
        <tissue evidence="1">Leaf</tissue>
    </source>
</reference>
<accession>A0A9D3V481</accession>
<evidence type="ECO:0000313" key="1">
    <source>
        <dbReference type="EMBL" id="KAH1067730.1"/>
    </source>
</evidence>
<gene>
    <name evidence="1" type="ORF">J1N35_032717</name>
</gene>
<organism evidence="1 2">
    <name type="scientific">Gossypium stocksii</name>
    <dbReference type="NCBI Taxonomy" id="47602"/>
    <lineage>
        <taxon>Eukaryota</taxon>
        <taxon>Viridiplantae</taxon>
        <taxon>Streptophyta</taxon>
        <taxon>Embryophyta</taxon>
        <taxon>Tracheophyta</taxon>
        <taxon>Spermatophyta</taxon>
        <taxon>Magnoliopsida</taxon>
        <taxon>eudicotyledons</taxon>
        <taxon>Gunneridae</taxon>
        <taxon>Pentapetalae</taxon>
        <taxon>rosids</taxon>
        <taxon>malvids</taxon>
        <taxon>Malvales</taxon>
        <taxon>Malvaceae</taxon>
        <taxon>Malvoideae</taxon>
        <taxon>Gossypium</taxon>
    </lineage>
</organism>
<comment type="caution">
    <text evidence="1">The sequence shown here is derived from an EMBL/GenBank/DDBJ whole genome shotgun (WGS) entry which is preliminary data.</text>
</comment>
<name>A0A9D3V481_9ROSI</name>
<evidence type="ECO:0000313" key="2">
    <source>
        <dbReference type="Proteomes" id="UP000828251"/>
    </source>
</evidence>
<protein>
    <submittedName>
        <fullName evidence="1">Uncharacterized protein</fullName>
    </submittedName>
</protein>
<dbReference type="Proteomes" id="UP000828251">
    <property type="component" value="Unassembled WGS sequence"/>
</dbReference>
<dbReference type="AlphaFoldDB" id="A0A9D3V481"/>
<dbReference type="EMBL" id="JAIQCV010000009">
    <property type="protein sequence ID" value="KAH1067730.1"/>
    <property type="molecule type" value="Genomic_DNA"/>
</dbReference>
<sequence length="91" mass="10921">MAHECAISSVHYHGDARVGLSIAREFDEHWPTFHVQYINIWNNRYEFLPTCETIVTLELDYNLEYMPWFRVHDKPYLLAEEVRGRQLPLDI</sequence>
<dbReference type="OrthoDB" id="998310at2759"/>
<proteinExistence type="predicted"/>